<dbReference type="Proteomes" id="UP000673691">
    <property type="component" value="Unassembled WGS sequence"/>
</dbReference>
<dbReference type="AlphaFoldDB" id="A0A8H8A2F4"/>
<accession>A0A8H8A2F4</accession>
<evidence type="ECO:0000313" key="2">
    <source>
        <dbReference type="EMBL" id="KAG5463782.1"/>
    </source>
</evidence>
<feature type="region of interest" description="Disordered" evidence="1">
    <location>
        <begin position="50"/>
        <end position="70"/>
    </location>
</feature>
<sequence>NSLATKPSANYSLNITLLRPLSSSLSHSSVNFQRRFSAPAKDALNAHVQSMQTADKTATGPKRIRTSKSTVGGPAVVATAAAVLPMRTAPKRKTKKDADTLHPRHWQFPFPIQASRNPATHFMVYRLLNVHFKYGSGGALTLDDFVTKSWRILSLVLSQRFRFCKAAAKQRGVSHFFCPLSVAPTFSTSSFGVSQMIDEGPVAGDAGRPFAPLPGDPRRSVDGLLSLRATSPTSPLRCALVPHTAHNAGREIRQGRPAAASPSTPLPYEVPRCSLGARSRRTQAVYGQQPERRTPQIPAALPVSRGAAGNLYGSLACAERGDPGLRHA</sequence>
<protein>
    <submittedName>
        <fullName evidence="2">Uncharacterized protein</fullName>
    </submittedName>
</protein>
<gene>
    <name evidence="2" type="ORF">BJ554DRAFT_370</name>
</gene>
<feature type="non-terminal residue" evidence="2">
    <location>
        <position position="1"/>
    </location>
</feature>
<evidence type="ECO:0000256" key="1">
    <source>
        <dbReference type="SAM" id="MobiDB-lite"/>
    </source>
</evidence>
<keyword evidence="3" id="KW-1185">Reference proteome</keyword>
<dbReference type="EMBL" id="JAEFCI010000087">
    <property type="protein sequence ID" value="KAG5463782.1"/>
    <property type="molecule type" value="Genomic_DNA"/>
</dbReference>
<organism evidence="2 3">
    <name type="scientific">Olpidium bornovanus</name>
    <dbReference type="NCBI Taxonomy" id="278681"/>
    <lineage>
        <taxon>Eukaryota</taxon>
        <taxon>Fungi</taxon>
        <taxon>Fungi incertae sedis</taxon>
        <taxon>Olpidiomycota</taxon>
        <taxon>Olpidiomycotina</taxon>
        <taxon>Olpidiomycetes</taxon>
        <taxon>Olpidiales</taxon>
        <taxon>Olpidiaceae</taxon>
        <taxon>Olpidium</taxon>
    </lineage>
</organism>
<name>A0A8H8A2F4_9FUNG</name>
<reference evidence="2 3" key="1">
    <citation type="journal article" name="Sci. Rep.">
        <title>Genome-scale phylogenetic analyses confirm Olpidium as the closest living zoosporic fungus to the non-flagellated, terrestrial fungi.</title>
        <authorList>
            <person name="Chang Y."/>
            <person name="Rochon D."/>
            <person name="Sekimoto S."/>
            <person name="Wang Y."/>
            <person name="Chovatia M."/>
            <person name="Sandor L."/>
            <person name="Salamov A."/>
            <person name="Grigoriev I.V."/>
            <person name="Stajich J.E."/>
            <person name="Spatafora J.W."/>
        </authorList>
    </citation>
    <scope>NUCLEOTIDE SEQUENCE [LARGE SCALE GENOMIC DNA]</scope>
    <source>
        <strain evidence="2">S191</strain>
    </source>
</reference>
<comment type="caution">
    <text evidence="2">The sequence shown here is derived from an EMBL/GenBank/DDBJ whole genome shotgun (WGS) entry which is preliminary data.</text>
</comment>
<proteinExistence type="predicted"/>
<evidence type="ECO:0000313" key="3">
    <source>
        <dbReference type="Proteomes" id="UP000673691"/>
    </source>
</evidence>